<dbReference type="RefSeq" id="WP_255391831.1">
    <property type="nucleotide sequence ID" value="NZ_CP101509.1"/>
</dbReference>
<proteinExistence type="predicted"/>
<feature type="signal peptide" evidence="1">
    <location>
        <begin position="1"/>
        <end position="26"/>
    </location>
</feature>
<dbReference type="EMBL" id="CP101509">
    <property type="protein sequence ID" value="UTV30472.1"/>
    <property type="molecule type" value="Genomic_DNA"/>
</dbReference>
<name>A0ABY5GMC7_9GAMM</name>
<accession>A0ABY5GMC7</accession>
<keyword evidence="3" id="KW-1185">Reference proteome</keyword>
<evidence type="ECO:0000313" key="3">
    <source>
        <dbReference type="Proteomes" id="UP001057998"/>
    </source>
</evidence>
<evidence type="ECO:0000313" key="2">
    <source>
        <dbReference type="EMBL" id="UTV30472.1"/>
    </source>
</evidence>
<protein>
    <submittedName>
        <fullName evidence="2">Uncharacterized protein</fullName>
    </submittedName>
</protein>
<organism evidence="2 3">
    <name type="scientific">Photobacterium atrarenae</name>
    <dbReference type="NCBI Taxonomy" id="865757"/>
    <lineage>
        <taxon>Bacteria</taxon>
        <taxon>Pseudomonadati</taxon>
        <taxon>Pseudomonadota</taxon>
        <taxon>Gammaproteobacteria</taxon>
        <taxon>Vibrionales</taxon>
        <taxon>Vibrionaceae</taxon>
        <taxon>Photobacterium</taxon>
    </lineage>
</organism>
<dbReference type="Proteomes" id="UP001057998">
    <property type="component" value="Chromosome 2"/>
</dbReference>
<feature type="chain" id="PRO_5047429753" evidence="1">
    <location>
        <begin position="27"/>
        <end position="459"/>
    </location>
</feature>
<sequence>MRKTIHLTLSLIFTTGALALSTAVLAEQTAQDTQTAAYQPLPGERNCLFRYGPVSADPYINVAYPDAGVQYWGAAFTVPEGASLYLEGQFPHSRYMSLISYDEYGRPIQSLADYLIEPTPGHTNPFREGAKRNSNQRDYQVRITNTPPDNDYTKGIKRTNQTDNLLHAPRSPANQQVMIYRIYAEDKGHGVTAGVSLPIPVVKTAQGDTLKGKAACDYIQAEQPLRAKLSALGVSVGQYRALINQPDKPDTHPATNPSTWHIQLDRESLLGIYTGNINPNSRRSEGGFYPNLDNNYIRTVINRKHGPVYVLRAKAPTTPKTYQGDLTMGSGQLRYWSVCSNKSLAVTKVNDCLYDEHIPVDNNGYYTIAISRAADRPRNAYAQCGVGWLPMADDGDGLFDQDASIVQIRHMLADANFSQAIQQIEFDKDIANVMGEFYPNTFYTTTNNFELMFPCPLEG</sequence>
<evidence type="ECO:0000256" key="1">
    <source>
        <dbReference type="SAM" id="SignalP"/>
    </source>
</evidence>
<gene>
    <name evidence="2" type="ORF">NNL38_18015</name>
</gene>
<reference evidence="2" key="1">
    <citation type="submission" date="2022-07" db="EMBL/GenBank/DDBJ databases">
        <title>Genome sequencing of Photobacterium atrarenae GJH2-4.</title>
        <authorList>
            <person name="Park S.-J."/>
        </authorList>
    </citation>
    <scope>NUCLEOTIDE SEQUENCE</scope>
    <source>
        <strain evidence="2">GJH2-4</strain>
    </source>
</reference>
<keyword evidence="1" id="KW-0732">Signal</keyword>